<organism evidence="3 4">
    <name type="scientific">Lentibacillus halodurans</name>
    <dbReference type="NCBI Taxonomy" id="237679"/>
    <lineage>
        <taxon>Bacteria</taxon>
        <taxon>Bacillati</taxon>
        <taxon>Bacillota</taxon>
        <taxon>Bacilli</taxon>
        <taxon>Bacillales</taxon>
        <taxon>Bacillaceae</taxon>
        <taxon>Lentibacillus</taxon>
    </lineage>
</organism>
<dbReference type="EMBL" id="FOJW01000006">
    <property type="protein sequence ID" value="SFB05616.1"/>
    <property type="molecule type" value="Genomic_DNA"/>
</dbReference>
<evidence type="ECO:0000256" key="1">
    <source>
        <dbReference type="ARBA" id="ARBA00022962"/>
    </source>
</evidence>
<dbReference type="AlphaFoldDB" id="A0A1I0XYX2"/>
<dbReference type="PROSITE" id="PS51273">
    <property type="entry name" value="GATASE_TYPE_1"/>
    <property type="match status" value="1"/>
</dbReference>
<feature type="domain" description="Glutamine amidotransferase" evidence="2">
    <location>
        <begin position="3"/>
        <end position="187"/>
    </location>
</feature>
<keyword evidence="4" id="KW-1185">Reference proteome</keyword>
<evidence type="ECO:0000259" key="2">
    <source>
        <dbReference type="Pfam" id="PF00117"/>
    </source>
</evidence>
<evidence type="ECO:0000313" key="4">
    <source>
        <dbReference type="Proteomes" id="UP000198642"/>
    </source>
</evidence>
<keyword evidence="1" id="KW-0315">Glutamine amidotransferase</keyword>
<dbReference type="InterPro" id="IPR050472">
    <property type="entry name" value="Anth_synth/Amidotransfase"/>
</dbReference>
<dbReference type="InterPro" id="IPR029062">
    <property type="entry name" value="Class_I_gatase-like"/>
</dbReference>
<dbReference type="InterPro" id="IPR017926">
    <property type="entry name" value="GATASE"/>
</dbReference>
<proteinExistence type="predicted"/>
<dbReference type="Gene3D" id="3.40.50.880">
    <property type="match status" value="1"/>
</dbReference>
<protein>
    <submittedName>
        <fullName evidence="3">Anthranilate synthase component 2</fullName>
    </submittedName>
</protein>
<gene>
    <name evidence="3" type="ORF">SAMN04488072_106103</name>
</gene>
<dbReference type="RefSeq" id="WP_090236633.1">
    <property type="nucleotide sequence ID" value="NZ_FOJW01000006.1"/>
</dbReference>
<dbReference type="NCBIfam" id="TIGR00566">
    <property type="entry name" value="trpG_papA"/>
    <property type="match status" value="1"/>
</dbReference>
<dbReference type="PANTHER" id="PTHR43418">
    <property type="entry name" value="MULTIFUNCTIONAL TRYPTOPHAN BIOSYNTHESIS PROTEIN-RELATED"/>
    <property type="match status" value="1"/>
</dbReference>
<dbReference type="FunFam" id="3.40.50.880:FF:000003">
    <property type="entry name" value="Anthranilate synthase component II"/>
    <property type="match status" value="1"/>
</dbReference>
<dbReference type="Proteomes" id="UP000198642">
    <property type="component" value="Unassembled WGS sequence"/>
</dbReference>
<accession>A0A1I0XYX2</accession>
<dbReference type="GO" id="GO:0000162">
    <property type="term" value="P:L-tryptophan biosynthetic process"/>
    <property type="evidence" value="ECO:0007669"/>
    <property type="project" value="TreeGrafter"/>
</dbReference>
<dbReference type="CDD" id="cd01743">
    <property type="entry name" value="GATase1_Anthranilate_Synthase"/>
    <property type="match status" value="1"/>
</dbReference>
<sequence length="199" mass="22097">MMLLIDNYDSFTFNIYQYVASEGAEVKIFRNDQLTIEGISEINPEAIILSPGPGTPDQAGICPDIVRAYYGKIPILGICLGHQVIAAAFGGSVIQANTIKHGKTSLITHNGHGPFSYLTQPLEVMRYHSLVIDRSTLPDELKITATSLEDNEIMAIKHRQYPVYGIQFHPESIGTSTGRKMIRNFLQEIGKEPTYEKLS</sequence>
<dbReference type="STRING" id="237679.SAMN04488072_106103"/>
<dbReference type="InterPro" id="IPR006221">
    <property type="entry name" value="TrpG/PapA_dom"/>
</dbReference>
<dbReference type="SUPFAM" id="SSF52317">
    <property type="entry name" value="Class I glutamine amidotransferase-like"/>
    <property type="match status" value="1"/>
</dbReference>
<dbReference type="Pfam" id="PF00117">
    <property type="entry name" value="GATase"/>
    <property type="match status" value="1"/>
</dbReference>
<dbReference type="PRINTS" id="PR00099">
    <property type="entry name" value="CPSGATASE"/>
</dbReference>
<dbReference type="GO" id="GO:0005829">
    <property type="term" value="C:cytosol"/>
    <property type="evidence" value="ECO:0007669"/>
    <property type="project" value="TreeGrafter"/>
</dbReference>
<dbReference type="PRINTS" id="PR00096">
    <property type="entry name" value="GATASE"/>
</dbReference>
<evidence type="ECO:0000313" key="3">
    <source>
        <dbReference type="EMBL" id="SFB05616.1"/>
    </source>
</evidence>
<dbReference type="OrthoDB" id="9804328at2"/>
<reference evidence="3 4" key="1">
    <citation type="submission" date="2016-10" db="EMBL/GenBank/DDBJ databases">
        <authorList>
            <person name="de Groot N.N."/>
        </authorList>
    </citation>
    <scope>NUCLEOTIDE SEQUENCE [LARGE SCALE GENOMIC DNA]</scope>
    <source>
        <strain evidence="3 4">CGMCC 1.3702</strain>
    </source>
</reference>
<dbReference type="PANTHER" id="PTHR43418:SF4">
    <property type="entry name" value="MULTIFUNCTIONAL TRYPTOPHAN BIOSYNTHESIS PROTEIN"/>
    <property type="match status" value="1"/>
</dbReference>
<name>A0A1I0XYX2_9BACI</name>
<dbReference type="GO" id="GO:0004049">
    <property type="term" value="F:anthranilate synthase activity"/>
    <property type="evidence" value="ECO:0007669"/>
    <property type="project" value="TreeGrafter"/>
</dbReference>
<dbReference type="PRINTS" id="PR00097">
    <property type="entry name" value="ANTSNTHASEII"/>
</dbReference>